<feature type="domain" description="Gfo/Idh/MocA-like oxidoreductase C-terminal" evidence="2">
    <location>
        <begin position="31"/>
        <end position="144"/>
    </location>
</feature>
<comment type="similarity">
    <text evidence="1">Belongs to the Gfo/Idh/MocA family.</text>
</comment>
<dbReference type="InterPro" id="IPR004104">
    <property type="entry name" value="Gfo/Idh/MocA-like_OxRdtase_C"/>
</dbReference>
<name>A0A5S9MEZ8_BACIA</name>
<accession>A0A5S9MEZ8</accession>
<sequence length="153" mass="17433">MKDICHYEARWNPRVERSKVEDDHIESGQEQTQQYSNYRPDACIFDQEIDIEDTYVASVAYDQGALLSYSIQFSAPYEGYRLAINGTKGRIETNEFHVPSRIPFQFPEQTISYYPMFGSKETIEVVKQPGGHGGGDPLLLADLFIGKRSLDSL</sequence>
<dbReference type="Gene3D" id="3.30.360.10">
    <property type="entry name" value="Dihydrodipicolinate Reductase, domain 2"/>
    <property type="match status" value="1"/>
</dbReference>
<evidence type="ECO:0000256" key="1">
    <source>
        <dbReference type="ARBA" id="ARBA00010928"/>
    </source>
</evidence>
<evidence type="ECO:0000313" key="4">
    <source>
        <dbReference type="Proteomes" id="UP000464658"/>
    </source>
</evidence>
<dbReference type="EMBL" id="AP021906">
    <property type="protein sequence ID" value="BBP91673.1"/>
    <property type="molecule type" value="Genomic_DNA"/>
</dbReference>
<evidence type="ECO:0000313" key="3">
    <source>
        <dbReference type="EMBL" id="BBP91673.1"/>
    </source>
</evidence>
<dbReference type="Proteomes" id="UP000464658">
    <property type="component" value="Chromosome"/>
</dbReference>
<dbReference type="SUPFAM" id="SSF55347">
    <property type="entry name" value="Glyceraldehyde-3-phosphate dehydrogenase-like, C-terminal domain"/>
    <property type="match status" value="1"/>
</dbReference>
<gene>
    <name evidence="3" type="ORF">BsIDN1_52910</name>
</gene>
<reference evidence="3 4" key="1">
    <citation type="submission" date="2019-12" db="EMBL/GenBank/DDBJ databases">
        <title>Full genome sequence of a Bacillus safensis strain isolated from commercially available natto in Indonesia.</title>
        <authorList>
            <person name="Yoshida M."/>
            <person name="Uomi M."/>
            <person name="Waturangi D."/>
            <person name="Ekaputri J.J."/>
            <person name="Setiamarga D.H.E."/>
        </authorList>
    </citation>
    <scope>NUCLEOTIDE SEQUENCE [LARGE SCALE GENOMIC DNA]</scope>
    <source>
        <strain evidence="3 4">IDN1</strain>
    </source>
</reference>
<protein>
    <recommendedName>
        <fullName evidence="2">Gfo/Idh/MocA-like oxidoreductase C-terminal domain-containing protein</fullName>
    </recommendedName>
</protein>
<proteinExistence type="inferred from homology"/>
<evidence type="ECO:0000259" key="2">
    <source>
        <dbReference type="Pfam" id="PF02894"/>
    </source>
</evidence>
<dbReference type="Pfam" id="PF02894">
    <property type="entry name" value="GFO_IDH_MocA_C"/>
    <property type="match status" value="1"/>
</dbReference>
<organism evidence="3 4">
    <name type="scientific">Bacillus safensis</name>
    <dbReference type="NCBI Taxonomy" id="561879"/>
    <lineage>
        <taxon>Bacteria</taxon>
        <taxon>Bacillati</taxon>
        <taxon>Bacillota</taxon>
        <taxon>Bacilli</taxon>
        <taxon>Bacillales</taxon>
        <taxon>Bacillaceae</taxon>
        <taxon>Bacillus</taxon>
    </lineage>
</organism>
<dbReference type="AlphaFoldDB" id="A0A5S9MEZ8"/>